<sequence>MPKPNTHYACPLGFMEVLFGKEEYPIKALVEIGEELKIITKEMVVKFSFTTRKLNMNIRGIGANTTSLVALSEFTPVILDSVKETQTQFFIKKGSVHRVLGRPLFSENNMRLDLSHKQG</sequence>
<keyword evidence="2" id="KW-1185">Reference proteome</keyword>
<dbReference type="Proteomes" id="UP000765509">
    <property type="component" value="Unassembled WGS sequence"/>
</dbReference>
<evidence type="ECO:0000313" key="1">
    <source>
        <dbReference type="EMBL" id="MBW0564549.1"/>
    </source>
</evidence>
<organism evidence="1 2">
    <name type="scientific">Austropuccinia psidii MF-1</name>
    <dbReference type="NCBI Taxonomy" id="1389203"/>
    <lineage>
        <taxon>Eukaryota</taxon>
        <taxon>Fungi</taxon>
        <taxon>Dikarya</taxon>
        <taxon>Basidiomycota</taxon>
        <taxon>Pucciniomycotina</taxon>
        <taxon>Pucciniomycetes</taxon>
        <taxon>Pucciniales</taxon>
        <taxon>Sphaerophragmiaceae</taxon>
        <taxon>Austropuccinia</taxon>
    </lineage>
</organism>
<proteinExistence type="predicted"/>
<evidence type="ECO:0000313" key="2">
    <source>
        <dbReference type="Proteomes" id="UP000765509"/>
    </source>
</evidence>
<dbReference type="OrthoDB" id="5535068at2759"/>
<comment type="caution">
    <text evidence="1">The sequence shown here is derived from an EMBL/GenBank/DDBJ whole genome shotgun (WGS) entry which is preliminary data.</text>
</comment>
<dbReference type="EMBL" id="AVOT02075975">
    <property type="protein sequence ID" value="MBW0564549.1"/>
    <property type="molecule type" value="Genomic_DNA"/>
</dbReference>
<name>A0A9Q3JMT1_9BASI</name>
<protein>
    <submittedName>
        <fullName evidence="1">Uncharacterized protein</fullName>
    </submittedName>
</protein>
<accession>A0A9Q3JMT1</accession>
<reference evidence="1" key="1">
    <citation type="submission" date="2021-03" db="EMBL/GenBank/DDBJ databases">
        <title>Draft genome sequence of rust myrtle Austropuccinia psidii MF-1, a brazilian biotype.</title>
        <authorList>
            <person name="Quecine M.C."/>
            <person name="Pachon D.M.R."/>
            <person name="Bonatelli M.L."/>
            <person name="Correr F.H."/>
            <person name="Franceschini L.M."/>
            <person name="Leite T.F."/>
            <person name="Margarido G.R.A."/>
            <person name="Almeida C.A."/>
            <person name="Ferrarezi J.A."/>
            <person name="Labate C.A."/>
        </authorList>
    </citation>
    <scope>NUCLEOTIDE SEQUENCE</scope>
    <source>
        <strain evidence="1">MF-1</strain>
    </source>
</reference>
<dbReference type="AlphaFoldDB" id="A0A9Q3JMT1"/>
<gene>
    <name evidence="1" type="ORF">O181_104264</name>
</gene>